<evidence type="ECO:0000256" key="4">
    <source>
        <dbReference type="ARBA" id="ARBA00022741"/>
    </source>
</evidence>
<keyword evidence="6" id="KW-0067">ATP-binding</keyword>
<name>A0A6J2YHZ3_SITOR</name>
<dbReference type="PANTHER" id="PTHR23117:SF13">
    <property type="entry name" value="GUANYLATE KINASE"/>
    <property type="match status" value="1"/>
</dbReference>
<dbReference type="InterPro" id="IPR008145">
    <property type="entry name" value="GK/Ca_channel_bsu"/>
</dbReference>
<evidence type="ECO:0000313" key="9">
    <source>
        <dbReference type="RefSeq" id="XP_030763032.1"/>
    </source>
</evidence>
<dbReference type="GeneID" id="115887702"/>
<organism evidence="8 9">
    <name type="scientific">Sitophilus oryzae</name>
    <name type="common">Rice weevil</name>
    <name type="synonym">Curculio oryzae</name>
    <dbReference type="NCBI Taxonomy" id="7048"/>
    <lineage>
        <taxon>Eukaryota</taxon>
        <taxon>Metazoa</taxon>
        <taxon>Ecdysozoa</taxon>
        <taxon>Arthropoda</taxon>
        <taxon>Hexapoda</taxon>
        <taxon>Insecta</taxon>
        <taxon>Pterygota</taxon>
        <taxon>Neoptera</taxon>
        <taxon>Endopterygota</taxon>
        <taxon>Coleoptera</taxon>
        <taxon>Polyphaga</taxon>
        <taxon>Cucujiformia</taxon>
        <taxon>Curculionidae</taxon>
        <taxon>Dryophthorinae</taxon>
        <taxon>Sitophilus</taxon>
    </lineage>
</organism>
<evidence type="ECO:0000256" key="5">
    <source>
        <dbReference type="ARBA" id="ARBA00022777"/>
    </source>
</evidence>
<dbReference type="PROSITE" id="PS00856">
    <property type="entry name" value="GUANYLATE_KINASE_1"/>
    <property type="match status" value="1"/>
</dbReference>
<dbReference type="FunFam" id="3.30.63.10:FF:000002">
    <property type="entry name" value="Guanylate kinase 1"/>
    <property type="match status" value="1"/>
</dbReference>
<evidence type="ECO:0000256" key="2">
    <source>
        <dbReference type="ARBA" id="ARBA00012961"/>
    </source>
</evidence>
<dbReference type="Proteomes" id="UP000504635">
    <property type="component" value="Unplaced"/>
</dbReference>
<dbReference type="PROSITE" id="PS50052">
    <property type="entry name" value="GUANYLATE_KINASE_2"/>
    <property type="match status" value="1"/>
</dbReference>
<dbReference type="InterPro" id="IPR017665">
    <property type="entry name" value="Guanylate_kinase"/>
</dbReference>
<dbReference type="FunCoup" id="A0A6J2YHZ3">
    <property type="interactions" value="2023"/>
</dbReference>
<dbReference type="PANTHER" id="PTHR23117">
    <property type="entry name" value="GUANYLATE KINASE-RELATED"/>
    <property type="match status" value="1"/>
</dbReference>
<keyword evidence="5" id="KW-0418">Kinase</keyword>
<dbReference type="OrthoDB" id="6334211at2759"/>
<gene>
    <name evidence="9" type="primary">LOC115887702</name>
</gene>
<dbReference type="GO" id="GO:0005524">
    <property type="term" value="F:ATP binding"/>
    <property type="evidence" value="ECO:0007669"/>
    <property type="project" value="UniProtKB-KW"/>
</dbReference>
<protein>
    <recommendedName>
        <fullName evidence="2">guanylate kinase</fullName>
        <ecNumber evidence="2">2.7.4.8</ecNumber>
    </recommendedName>
</protein>
<sequence>MNNILNILFLQTVCKNSLKLLKSIKSLREVNHLNKGLSTMHNKNSRPLLFCGPSGSGKSTLVKRLMDDFPDHFGFIISHTTRNPRQGEIHGQHYYFTDENTMKQAIENGEFVEHAVFGENIYGTSFKALEDIVKQGKLPILDIEMQGVKQVKQTRLNPWCVFIQPPSMSELRKRLIKRKTETEESLERRLNIAREEIMYGLGAGNFDKIIVNDDFEKAYRELKDFVEDNVLVSKITTEAKH</sequence>
<keyword evidence="3" id="KW-0808">Transferase</keyword>
<dbReference type="GO" id="GO:0004385">
    <property type="term" value="F:GMP kinase activity"/>
    <property type="evidence" value="ECO:0007669"/>
    <property type="project" value="UniProtKB-EC"/>
</dbReference>
<dbReference type="InterPro" id="IPR008144">
    <property type="entry name" value="Guanylate_kin-like_dom"/>
</dbReference>
<dbReference type="KEGG" id="soy:115887702"/>
<proteinExistence type="inferred from homology"/>
<dbReference type="SMART" id="SM00072">
    <property type="entry name" value="GuKc"/>
    <property type="match status" value="1"/>
</dbReference>
<dbReference type="Pfam" id="PF00625">
    <property type="entry name" value="Guanylate_kin"/>
    <property type="match status" value="1"/>
</dbReference>
<dbReference type="AlphaFoldDB" id="A0A6J2YHZ3"/>
<keyword evidence="4" id="KW-0547">Nucleotide-binding</keyword>
<feature type="domain" description="Guanylate kinase-like" evidence="7">
    <location>
        <begin position="45"/>
        <end position="227"/>
    </location>
</feature>
<dbReference type="NCBIfam" id="TIGR03263">
    <property type="entry name" value="guanyl_kin"/>
    <property type="match status" value="1"/>
</dbReference>
<evidence type="ECO:0000313" key="8">
    <source>
        <dbReference type="Proteomes" id="UP000504635"/>
    </source>
</evidence>
<dbReference type="InterPro" id="IPR027417">
    <property type="entry name" value="P-loop_NTPase"/>
</dbReference>
<accession>A0A6J2YHZ3</accession>
<evidence type="ECO:0000256" key="3">
    <source>
        <dbReference type="ARBA" id="ARBA00022679"/>
    </source>
</evidence>
<keyword evidence="8" id="KW-1185">Reference proteome</keyword>
<dbReference type="GO" id="GO:0005829">
    <property type="term" value="C:cytosol"/>
    <property type="evidence" value="ECO:0007669"/>
    <property type="project" value="TreeGrafter"/>
</dbReference>
<evidence type="ECO:0000259" key="7">
    <source>
        <dbReference type="PROSITE" id="PS50052"/>
    </source>
</evidence>
<dbReference type="FunFam" id="3.40.50.300:FF:000776">
    <property type="entry name" value="Guanylate kinase 2"/>
    <property type="match status" value="1"/>
</dbReference>
<dbReference type="CDD" id="cd00071">
    <property type="entry name" value="GMPK"/>
    <property type="match status" value="1"/>
</dbReference>
<dbReference type="InParanoid" id="A0A6J2YHZ3"/>
<evidence type="ECO:0000256" key="6">
    <source>
        <dbReference type="ARBA" id="ARBA00022840"/>
    </source>
</evidence>
<dbReference type="SUPFAM" id="SSF52540">
    <property type="entry name" value="P-loop containing nucleoside triphosphate hydrolases"/>
    <property type="match status" value="1"/>
</dbReference>
<dbReference type="InterPro" id="IPR020590">
    <property type="entry name" value="Guanylate_kinase_CS"/>
</dbReference>
<comment type="similarity">
    <text evidence="1">Belongs to the guanylate kinase family.</text>
</comment>
<evidence type="ECO:0000256" key="1">
    <source>
        <dbReference type="ARBA" id="ARBA00005790"/>
    </source>
</evidence>
<dbReference type="RefSeq" id="XP_030763032.1">
    <property type="nucleotide sequence ID" value="XM_030907172.1"/>
</dbReference>
<dbReference type="EC" id="2.7.4.8" evidence="2"/>
<dbReference type="Gene3D" id="3.40.50.300">
    <property type="entry name" value="P-loop containing nucleotide triphosphate hydrolases"/>
    <property type="match status" value="1"/>
</dbReference>
<reference evidence="9" key="1">
    <citation type="submission" date="2025-08" db="UniProtKB">
        <authorList>
            <consortium name="RefSeq"/>
        </authorList>
    </citation>
    <scope>IDENTIFICATION</scope>
    <source>
        <tissue evidence="9">Gonads</tissue>
    </source>
</reference>